<dbReference type="InterPro" id="IPR025943">
    <property type="entry name" value="Sigma_54_int_dom_ATP-bd_2"/>
</dbReference>
<keyword evidence="4" id="KW-0238">DNA-binding</keyword>
<dbReference type="InterPro" id="IPR025944">
    <property type="entry name" value="Sigma_54_int_dom_CS"/>
</dbReference>
<dbReference type="InterPro" id="IPR002078">
    <property type="entry name" value="Sigma_54_int"/>
</dbReference>
<dbReference type="GO" id="GO:0006355">
    <property type="term" value="P:regulation of DNA-templated transcription"/>
    <property type="evidence" value="ECO:0007669"/>
    <property type="project" value="InterPro"/>
</dbReference>
<evidence type="ECO:0000256" key="3">
    <source>
        <dbReference type="ARBA" id="ARBA00023015"/>
    </source>
</evidence>
<dbReference type="SUPFAM" id="SSF46689">
    <property type="entry name" value="Homeodomain-like"/>
    <property type="match status" value="1"/>
</dbReference>
<dbReference type="Pfam" id="PF25601">
    <property type="entry name" value="AAA_lid_14"/>
    <property type="match status" value="1"/>
</dbReference>
<dbReference type="EMBL" id="VSSQ01018609">
    <property type="protein sequence ID" value="MPM61947.1"/>
    <property type="molecule type" value="Genomic_DNA"/>
</dbReference>
<organism evidence="7">
    <name type="scientific">bioreactor metagenome</name>
    <dbReference type="NCBI Taxonomy" id="1076179"/>
    <lineage>
        <taxon>unclassified sequences</taxon>
        <taxon>metagenomes</taxon>
        <taxon>ecological metagenomes</taxon>
    </lineage>
</organism>
<dbReference type="InterPro" id="IPR058031">
    <property type="entry name" value="AAA_lid_NorR"/>
</dbReference>
<dbReference type="Pfam" id="PF02954">
    <property type="entry name" value="HTH_8"/>
    <property type="match status" value="1"/>
</dbReference>
<dbReference type="Pfam" id="PF00158">
    <property type="entry name" value="Sigma54_activat"/>
    <property type="match status" value="1"/>
</dbReference>
<dbReference type="PROSITE" id="PS00676">
    <property type="entry name" value="SIGMA54_INTERACT_2"/>
    <property type="match status" value="1"/>
</dbReference>
<dbReference type="PANTHER" id="PTHR32071:SF121">
    <property type="entry name" value="SIGMA L-DEPENDENT TRANSCRIPTIONAL REGULATOR YQIR-RELATED"/>
    <property type="match status" value="1"/>
</dbReference>
<dbReference type="GO" id="GO:0005524">
    <property type="term" value="F:ATP binding"/>
    <property type="evidence" value="ECO:0007669"/>
    <property type="project" value="UniProtKB-KW"/>
</dbReference>
<dbReference type="PROSITE" id="PS00688">
    <property type="entry name" value="SIGMA54_INTERACT_3"/>
    <property type="match status" value="1"/>
</dbReference>
<reference evidence="7" key="1">
    <citation type="submission" date="2019-08" db="EMBL/GenBank/DDBJ databases">
        <authorList>
            <person name="Kucharzyk K."/>
            <person name="Murdoch R.W."/>
            <person name="Higgins S."/>
            <person name="Loffler F."/>
        </authorList>
    </citation>
    <scope>NUCLEOTIDE SEQUENCE</scope>
</reference>
<keyword evidence="3" id="KW-0805">Transcription regulation</keyword>
<dbReference type="PANTHER" id="PTHR32071">
    <property type="entry name" value="TRANSCRIPTIONAL REGULATORY PROTEIN"/>
    <property type="match status" value="1"/>
</dbReference>
<evidence type="ECO:0000256" key="4">
    <source>
        <dbReference type="ARBA" id="ARBA00023125"/>
    </source>
</evidence>
<keyword evidence="5" id="KW-0804">Transcription</keyword>
<keyword evidence="2" id="KW-0067">ATP-binding</keyword>
<keyword evidence="1" id="KW-0547">Nucleotide-binding</keyword>
<name>A0A645B975_9ZZZZ</name>
<dbReference type="InterPro" id="IPR009057">
    <property type="entry name" value="Homeodomain-like_sf"/>
</dbReference>
<proteinExistence type="predicted"/>
<dbReference type="FunFam" id="3.40.50.300:FF:000006">
    <property type="entry name" value="DNA-binding transcriptional regulator NtrC"/>
    <property type="match status" value="1"/>
</dbReference>
<gene>
    <name evidence="7" type="primary">atoC_43</name>
    <name evidence="7" type="ORF">SDC9_108811</name>
</gene>
<dbReference type="CDD" id="cd00009">
    <property type="entry name" value="AAA"/>
    <property type="match status" value="1"/>
</dbReference>
<dbReference type="AlphaFoldDB" id="A0A645B975"/>
<comment type="caution">
    <text evidence="7">The sequence shown here is derived from an EMBL/GenBank/DDBJ whole genome shotgun (WGS) entry which is preliminary data.</text>
</comment>
<evidence type="ECO:0000259" key="6">
    <source>
        <dbReference type="PROSITE" id="PS50045"/>
    </source>
</evidence>
<dbReference type="InterPro" id="IPR002197">
    <property type="entry name" value="HTH_Fis"/>
</dbReference>
<dbReference type="PRINTS" id="PR01590">
    <property type="entry name" value="HTHFIS"/>
</dbReference>
<dbReference type="Gene3D" id="3.40.50.300">
    <property type="entry name" value="P-loop containing nucleotide triphosphate hydrolases"/>
    <property type="match status" value="1"/>
</dbReference>
<dbReference type="SUPFAM" id="SSF52540">
    <property type="entry name" value="P-loop containing nucleoside triphosphate hydrolases"/>
    <property type="match status" value="1"/>
</dbReference>
<dbReference type="InterPro" id="IPR027417">
    <property type="entry name" value="P-loop_NTPase"/>
</dbReference>
<sequence length="262" mass="29788">MSSRVIKSFVAINCSAFSKDLLEGELFGHRAGAFTGAVKEQKGLIEEADKGTLFLDEIGEMPIELQPKILRVLETGEFLKIGETRPTKVDIRVISATNRNLQDEIARGNFREDLYFRLSVFNIKLPSLKERKDDIPLFINYFMSKFSGKENLSVSKSALDALINYFWPGNIRELKNVIERSSILMDSEELQLEDLPYEIQQYNLNLSMKETEAAPLSMASVEKLHIQKVLRHVSGNKTEAARLLGIGIATLYRKIEEYKLKP</sequence>
<evidence type="ECO:0000313" key="7">
    <source>
        <dbReference type="EMBL" id="MPM61947.1"/>
    </source>
</evidence>
<evidence type="ECO:0000256" key="1">
    <source>
        <dbReference type="ARBA" id="ARBA00022741"/>
    </source>
</evidence>
<protein>
    <submittedName>
        <fullName evidence="7">Regulatory protein AtoC</fullName>
    </submittedName>
</protein>
<dbReference type="Gene3D" id="1.10.10.60">
    <property type="entry name" value="Homeodomain-like"/>
    <property type="match status" value="1"/>
</dbReference>
<evidence type="ECO:0000256" key="5">
    <source>
        <dbReference type="ARBA" id="ARBA00023163"/>
    </source>
</evidence>
<dbReference type="GO" id="GO:0043565">
    <property type="term" value="F:sequence-specific DNA binding"/>
    <property type="evidence" value="ECO:0007669"/>
    <property type="project" value="InterPro"/>
</dbReference>
<dbReference type="PROSITE" id="PS50045">
    <property type="entry name" value="SIGMA54_INTERACT_4"/>
    <property type="match status" value="1"/>
</dbReference>
<dbReference type="Gene3D" id="1.10.8.60">
    <property type="match status" value="1"/>
</dbReference>
<feature type="domain" description="Sigma-54 factor interaction" evidence="6">
    <location>
        <begin position="1"/>
        <end position="183"/>
    </location>
</feature>
<accession>A0A645B975</accession>
<evidence type="ECO:0000256" key="2">
    <source>
        <dbReference type="ARBA" id="ARBA00022840"/>
    </source>
</evidence>